<dbReference type="AlphaFoldDB" id="S7WI98"/>
<dbReference type="Gene3D" id="3.50.50.60">
    <property type="entry name" value="FAD/NAD(P)-binding domain"/>
    <property type="match status" value="1"/>
</dbReference>
<dbReference type="SUPFAM" id="SSF51905">
    <property type="entry name" value="FAD/NAD(P)-binding domain"/>
    <property type="match status" value="1"/>
</dbReference>
<proteinExistence type="predicted"/>
<protein>
    <submittedName>
        <fullName evidence="1">Putative lycopene cyclase</fullName>
    </submittedName>
</protein>
<sequence>MKLDYDYIIAGSGLAGLSLLHRLLLDKDLQSKRVLVIDKVEKMDNDRTWCFWEKGAGIFEPIVHHHWETLQFFPQTYQKHLNSKSTNIK</sequence>
<dbReference type="InterPro" id="IPR036188">
    <property type="entry name" value="FAD/NAD-bd_sf"/>
</dbReference>
<dbReference type="eggNOG" id="COG0644">
    <property type="taxonomic scope" value="Bacteria"/>
</dbReference>
<evidence type="ECO:0000313" key="1">
    <source>
        <dbReference type="EMBL" id="EPR66454.1"/>
    </source>
</evidence>
<evidence type="ECO:0000313" key="2">
    <source>
        <dbReference type="Proteomes" id="UP000014974"/>
    </source>
</evidence>
<comment type="caution">
    <text evidence="1">The sequence shown here is derived from an EMBL/GenBank/DDBJ whole genome shotgun (WGS) entry which is preliminary data.</text>
</comment>
<dbReference type="EMBL" id="ATNM01000147">
    <property type="protein sequence ID" value="EPR66454.1"/>
    <property type="molecule type" value="Genomic_DNA"/>
</dbReference>
<name>S7WI98_9BACT</name>
<organism evidence="1 2">
    <name type="scientific">Cyclobacterium qasimii M12-11B</name>
    <dbReference type="NCBI Taxonomy" id="641524"/>
    <lineage>
        <taxon>Bacteria</taxon>
        <taxon>Pseudomonadati</taxon>
        <taxon>Bacteroidota</taxon>
        <taxon>Cytophagia</taxon>
        <taxon>Cytophagales</taxon>
        <taxon>Cyclobacteriaceae</taxon>
        <taxon>Cyclobacterium</taxon>
    </lineage>
</organism>
<dbReference type="STRING" id="641524.ADICYQ_4588"/>
<reference evidence="1 2" key="1">
    <citation type="journal article" date="2013" name="Genome Announc.">
        <title>Draft Genome Sequence of Cyclobacterium qasimii Strain M12-11BT, Isolated from Arctic Marine Sediment.</title>
        <authorList>
            <person name="Shivaji S."/>
            <person name="Ara S."/>
            <person name="Singh A."/>
            <person name="Kumar Pinnaka A."/>
        </authorList>
    </citation>
    <scope>NUCLEOTIDE SEQUENCE [LARGE SCALE GENOMIC DNA]</scope>
    <source>
        <strain evidence="1 2">M12-11B</strain>
    </source>
</reference>
<gene>
    <name evidence="1" type="ORF">ADICYQ_4588</name>
</gene>
<dbReference type="Pfam" id="PF05834">
    <property type="entry name" value="Lycopene_cycl"/>
    <property type="match status" value="1"/>
</dbReference>
<dbReference type="RefSeq" id="WP_020889679.1">
    <property type="nucleotide sequence ID" value="NZ_ATNM01000147.1"/>
</dbReference>
<accession>S7WI98</accession>
<dbReference type="Proteomes" id="UP000014974">
    <property type="component" value="Unassembled WGS sequence"/>
</dbReference>